<feature type="domain" description="Tail sheath protein subtilisin-like" evidence="2">
    <location>
        <begin position="111"/>
        <end position="268"/>
    </location>
</feature>
<dbReference type="PANTHER" id="PTHR35861:SF1">
    <property type="entry name" value="PHAGE TAIL SHEATH PROTEIN"/>
    <property type="match status" value="1"/>
</dbReference>
<dbReference type="InterPro" id="IPR035089">
    <property type="entry name" value="Phage_sheath_subtilisin"/>
</dbReference>
<dbReference type="EMBL" id="BSPB01000005">
    <property type="protein sequence ID" value="GLS13618.1"/>
    <property type="molecule type" value="Genomic_DNA"/>
</dbReference>
<dbReference type="PANTHER" id="PTHR35861">
    <property type="match status" value="1"/>
</dbReference>
<evidence type="ECO:0000256" key="1">
    <source>
        <dbReference type="ARBA" id="ARBA00008005"/>
    </source>
</evidence>
<evidence type="ECO:0000259" key="2">
    <source>
        <dbReference type="Pfam" id="PF04984"/>
    </source>
</evidence>
<dbReference type="Pfam" id="PF04984">
    <property type="entry name" value="Phage_sheath_1"/>
    <property type="match status" value="1"/>
</dbReference>
<dbReference type="InterPro" id="IPR020287">
    <property type="entry name" value="Tail_sheath_C"/>
</dbReference>
<name>A0ABQ6BZQ6_9BURK</name>
<dbReference type="Proteomes" id="UP001156903">
    <property type="component" value="Unassembled WGS sequence"/>
</dbReference>
<protein>
    <submittedName>
        <fullName evidence="5">Tail sheath protein</fullName>
    </submittedName>
</protein>
<dbReference type="Pfam" id="PF17482">
    <property type="entry name" value="Phage_sheath_1C"/>
    <property type="match status" value="1"/>
</dbReference>
<feature type="domain" description="Tail sheath protein Gp18-like" evidence="4">
    <location>
        <begin position="27"/>
        <end position="88"/>
    </location>
</feature>
<evidence type="ECO:0000259" key="4">
    <source>
        <dbReference type="Pfam" id="PF22671"/>
    </source>
</evidence>
<dbReference type="InterPro" id="IPR052042">
    <property type="entry name" value="Tail_sheath_structural"/>
</dbReference>
<comment type="similarity">
    <text evidence="1">Belongs to the myoviridae tail sheath protein family.</text>
</comment>
<evidence type="ECO:0000313" key="5">
    <source>
        <dbReference type="EMBL" id="GLS13618.1"/>
    </source>
</evidence>
<organism evidence="5 6">
    <name type="scientific">Hydrogenophaga electricum</name>
    <dbReference type="NCBI Taxonomy" id="1230953"/>
    <lineage>
        <taxon>Bacteria</taxon>
        <taxon>Pseudomonadati</taxon>
        <taxon>Pseudomonadota</taxon>
        <taxon>Betaproteobacteria</taxon>
        <taxon>Burkholderiales</taxon>
        <taxon>Comamonadaceae</taxon>
        <taxon>Hydrogenophaga</taxon>
    </lineage>
</organism>
<feature type="domain" description="Tail sheath protein C-terminal" evidence="3">
    <location>
        <begin position="269"/>
        <end position="371"/>
    </location>
</feature>
<dbReference type="RefSeq" id="WP_284306967.1">
    <property type="nucleotide sequence ID" value="NZ_BSPB01000005.1"/>
</dbReference>
<sequence>MALDAFHHGTRVVELEGGVRPIQTIQTGVIGLVATAEDADAATFPLNRPVLCAGDAAMIDKAGETGTLARALSAIFEQTRPMIVIVRVGTAGEGSPTQDELVVGGYTDGMATGIKALGAAKAQLGVQPRVLGAPGLDTQVVTTAMVSLAEQSRSMVYARAVGSTKEAAATYRENFGSRELCLHWPDFKNGANTVEAGAVALGLRAKIDNVTGWHKTLSNVPVNGVTGISKDVSWLQQSMETDAGYLNNHEITALIRQEGFRFWGNRTCSDDPLFAFESFARTAHILADTMAEAHFWANDKVMSPGLVKDIIEGVNAKMREWVQYGYLIGGSAWYDPDVNTAATLSSGRIAIDYDYTPTPPLEDLMFRQRITDRYWMDFNSAILNA</sequence>
<evidence type="ECO:0000313" key="6">
    <source>
        <dbReference type="Proteomes" id="UP001156903"/>
    </source>
</evidence>
<keyword evidence="6" id="KW-1185">Reference proteome</keyword>
<evidence type="ECO:0000259" key="3">
    <source>
        <dbReference type="Pfam" id="PF17482"/>
    </source>
</evidence>
<dbReference type="InterPro" id="IPR054564">
    <property type="entry name" value="Gp18_domIII_N"/>
</dbReference>
<reference evidence="6" key="1">
    <citation type="journal article" date="2019" name="Int. J. Syst. Evol. Microbiol.">
        <title>The Global Catalogue of Microorganisms (GCM) 10K type strain sequencing project: providing services to taxonomists for standard genome sequencing and annotation.</title>
        <authorList>
            <consortium name="The Broad Institute Genomics Platform"/>
            <consortium name="The Broad Institute Genome Sequencing Center for Infectious Disease"/>
            <person name="Wu L."/>
            <person name="Ma J."/>
        </authorList>
    </citation>
    <scope>NUCLEOTIDE SEQUENCE [LARGE SCALE GENOMIC DNA]</scope>
    <source>
        <strain evidence="6">NBRC 109341</strain>
    </source>
</reference>
<comment type="caution">
    <text evidence="5">The sequence shown here is derived from an EMBL/GenBank/DDBJ whole genome shotgun (WGS) entry which is preliminary data.</text>
</comment>
<gene>
    <name evidence="5" type="ORF">GCM10007935_10480</name>
</gene>
<accession>A0ABQ6BZQ6</accession>
<dbReference type="Pfam" id="PF22671">
    <property type="entry name" value="Gp18_domIII_N"/>
    <property type="match status" value="1"/>
</dbReference>
<proteinExistence type="inferred from homology"/>